<evidence type="ECO:0000313" key="3">
    <source>
        <dbReference type="Proteomes" id="UP000036513"/>
    </source>
</evidence>
<dbReference type="AlphaFoldDB" id="A0A0J6WGS2"/>
<dbReference type="STRING" id="37916.MCHLDSM_01073"/>
<evidence type="ECO:0000313" key="2">
    <source>
        <dbReference type="EMBL" id="KMO82450.1"/>
    </source>
</evidence>
<comment type="caution">
    <text evidence="2">The sequence shown here is derived from an EMBL/GenBank/DDBJ whole genome shotgun (WGS) entry which is preliminary data.</text>
</comment>
<dbReference type="RefSeq" id="WP_082168704.1">
    <property type="nucleotide sequence ID" value="NZ_JYNL01000009.1"/>
</dbReference>
<protein>
    <submittedName>
        <fullName evidence="2">Uncharacterized protein</fullName>
    </submittedName>
</protein>
<keyword evidence="3" id="KW-1185">Reference proteome</keyword>
<organism evidence="2 3">
    <name type="scientific">Mycolicibacterium chlorophenolicum</name>
    <dbReference type="NCBI Taxonomy" id="37916"/>
    <lineage>
        <taxon>Bacteria</taxon>
        <taxon>Bacillati</taxon>
        <taxon>Actinomycetota</taxon>
        <taxon>Actinomycetes</taxon>
        <taxon>Mycobacteriales</taxon>
        <taxon>Mycobacteriaceae</taxon>
        <taxon>Mycolicibacterium</taxon>
    </lineage>
</organism>
<proteinExistence type="predicted"/>
<name>A0A0J6WGS2_9MYCO</name>
<sequence>MTTTRSTPAGVGLPPPRPDGTLHDAIAAGDQAAIRAWALYYEYEHSVGMSSVLGLCRTVEDVGYALTGQRFDEPESVWNVVARLARQQGFAARVAEVEASYNQGG</sequence>
<dbReference type="EMBL" id="JYNL01000009">
    <property type="protein sequence ID" value="KMO82450.1"/>
    <property type="molecule type" value="Genomic_DNA"/>
</dbReference>
<dbReference type="PATRIC" id="fig|37916.4.peg.949"/>
<gene>
    <name evidence="2" type="ORF">MCHLDSM_01073</name>
</gene>
<dbReference type="Proteomes" id="UP000036513">
    <property type="component" value="Unassembled WGS sequence"/>
</dbReference>
<feature type="region of interest" description="Disordered" evidence="1">
    <location>
        <begin position="1"/>
        <end position="23"/>
    </location>
</feature>
<reference evidence="2 3" key="1">
    <citation type="journal article" date="2015" name="Genome Biol. Evol.">
        <title>Characterization of Three Mycobacterium spp. with Potential Use in Bioremediation by Genome Sequencing and Comparative Genomics.</title>
        <authorList>
            <person name="Das S."/>
            <person name="Pettersson B.M."/>
            <person name="Behra P.R."/>
            <person name="Ramesh M."/>
            <person name="Dasgupta S."/>
            <person name="Bhattacharya A."/>
            <person name="Kirsebom L.A."/>
        </authorList>
    </citation>
    <scope>NUCLEOTIDE SEQUENCE [LARGE SCALE GENOMIC DNA]</scope>
    <source>
        <strain evidence="2 3">DSM 43826</strain>
    </source>
</reference>
<evidence type="ECO:0000256" key="1">
    <source>
        <dbReference type="SAM" id="MobiDB-lite"/>
    </source>
</evidence>
<accession>A0A0J6WGS2</accession>